<feature type="chain" id="PRO_5022066608" description="Chromosome partition protein Smc" evidence="3">
    <location>
        <begin position="25"/>
        <end position="697"/>
    </location>
</feature>
<dbReference type="PANTHER" id="PTHR23159">
    <property type="entry name" value="CENTROSOMAL PROTEIN 2"/>
    <property type="match status" value="1"/>
</dbReference>
<keyword evidence="3" id="KW-0732">Signal</keyword>
<sequence precursor="true">MNFITLTASGLAALSVPFAAPWLAQDGQSADVAGRLVHVTTDGTCDVSCEATDGADRLTLLRTSFAPAQGQDAAQEAPDLRIGYRQRLFEESRDFPATAISWETALPARGDDEEAAREEAALLQSEIAVLHARLTSLEALQAQVGPRNRGLAAERSASQSSALLEELRTVDERRALLDLERRRAGELRAHVAQGAQERRALLDLERRRDEELRAHLAHGAAGRTHELDARLEQLQSEAAMLENVEAELRMVRNLEMIAELQAHAVNAAGGGTGTHELDARLVQLQSEAALLEAHANALETRDLWSQLDTRKAATEDAVRELLTALQPDAARAQGRLEWFDARSDDEEERAEDLREYEQELAELERESQRIEKRAERLEKRLAKAVEKNRVDQAEELEDELAELHEELAELDEERAELDSELAALDGMWAWMDSEEFEEHWPDADGGHDIEWFDFDNEDVDVDFRELGERFDIDLFAGGGSSVGGGPQIDFESLFGDDAHSKFEWPAPHGADRAAGGGHASGGGHTINAGGDVSIGGGDRDAEIIQLLREIRDEVRGLRNDLGEIRSAPAGRGRSNGPASVGDLFVPRAASPSVGGGPSTAPSTSSPFGVGSALPPSAPRALASGGSGSSPFTSAVPSAGGAAAQGGGEFPPSRFAGFPAPPAPALPPVATVPAIPAIPAVPAVPPVAGGASAPRFLQ</sequence>
<evidence type="ECO:0000256" key="3">
    <source>
        <dbReference type="SAM" id="SignalP"/>
    </source>
</evidence>
<feature type="compositionally biased region" description="Gly residues" evidence="2">
    <location>
        <begin position="514"/>
        <end position="524"/>
    </location>
</feature>
<dbReference type="AlphaFoldDB" id="A0A518CW05"/>
<feature type="coiled-coil region" evidence="1">
    <location>
        <begin position="346"/>
        <end position="427"/>
    </location>
</feature>
<feature type="region of interest" description="Disordered" evidence="2">
    <location>
        <begin position="512"/>
        <end position="535"/>
    </location>
</feature>
<keyword evidence="5" id="KW-1185">Reference proteome</keyword>
<proteinExistence type="predicted"/>
<evidence type="ECO:0000313" key="5">
    <source>
        <dbReference type="Proteomes" id="UP000319342"/>
    </source>
</evidence>
<feature type="coiled-coil region" evidence="1">
    <location>
        <begin position="224"/>
        <end position="254"/>
    </location>
</feature>
<evidence type="ECO:0008006" key="6">
    <source>
        <dbReference type="Google" id="ProtNLM"/>
    </source>
</evidence>
<dbReference type="PANTHER" id="PTHR23159:SF31">
    <property type="entry name" value="CENTROSOME-ASSOCIATED PROTEIN CEP250 ISOFORM X1"/>
    <property type="match status" value="1"/>
</dbReference>
<feature type="signal peptide" evidence="3">
    <location>
        <begin position="1"/>
        <end position="24"/>
    </location>
</feature>
<dbReference type="EMBL" id="CP036290">
    <property type="protein sequence ID" value="QDU83384.1"/>
    <property type="molecule type" value="Genomic_DNA"/>
</dbReference>
<accession>A0A518CW05</accession>
<evidence type="ECO:0000313" key="4">
    <source>
        <dbReference type="EMBL" id="QDU83384.1"/>
    </source>
</evidence>
<evidence type="ECO:0000256" key="1">
    <source>
        <dbReference type="SAM" id="Coils"/>
    </source>
</evidence>
<keyword evidence="1" id="KW-0175">Coiled coil</keyword>
<feature type="compositionally biased region" description="Low complexity" evidence="2">
    <location>
        <begin position="588"/>
        <end position="623"/>
    </location>
</feature>
<feature type="region of interest" description="Disordered" evidence="2">
    <location>
        <begin position="564"/>
        <end position="662"/>
    </location>
</feature>
<name>A0A518CW05_9BACT</name>
<dbReference type="Proteomes" id="UP000319342">
    <property type="component" value="Chromosome"/>
</dbReference>
<dbReference type="RefSeq" id="WP_145182972.1">
    <property type="nucleotide sequence ID" value="NZ_CP036290.1"/>
</dbReference>
<evidence type="ECO:0000256" key="2">
    <source>
        <dbReference type="SAM" id="MobiDB-lite"/>
    </source>
</evidence>
<gene>
    <name evidence="4" type="ORF">Pla163_04830</name>
</gene>
<reference evidence="4 5" key="1">
    <citation type="submission" date="2019-02" db="EMBL/GenBank/DDBJ databases">
        <title>Deep-cultivation of Planctomycetes and their phenomic and genomic characterization uncovers novel biology.</title>
        <authorList>
            <person name="Wiegand S."/>
            <person name="Jogler M."/>
            <person name="Boedeker C."/>
            <person name="Pinto D."/>
            <person name="Vollmers J."/>
            <person name="Rivas-Marin E."/>
            <person name="Kohn T."/>
            <person name="Peeters S.H."/>
            <person name="Heuer A."/>
            <person name="Rast P."/>
            <person name="Oberbeckmann S."/>
            <person name="Bunk B."/>
            <person name="Jeske O."/>
            <person name="Meyerdierks A."/>
            <person name="Storesund J.E."/>
            <person name="Kallscheuer N."/>
            <person name="Luecker S."/>
            <person name="Lage O.M."/>
            <person name="Pohl T."/>
            <person name="Merkel B.J."/>
            <person name="Hornburger P."/>
            <person name="Mueller R.-W."/>
            <person name="Bruemmer F."/>
            <person name="Labrenz M."/>
            <person name="Spormann A.M."/>
            <person name="Op den Camp H."/>
            <person name="Overmann J."/>
            <person name="Amann R."/>
            <person name="Jetten M.S.M."/>
            <person name="Mascher T."/>
            <person name="Medema M.H."/>
            <person name="Devos D.P."/>
            <person name="Kaster A.-K."/>
            <person name="Ovreas L."/>
            <person name="Rohde M."/>
            <person name="Galperin M.Y."/>
            <person name="Jogler C."/>
        </authorList>
    </citation>
    <scope>NUCLEOTIDE SEQUENCE [LARGE SCALE GENOMIC DNA]</scope>
    <source>
        <strain evidence="4 5">Pla163</strain>
    </source>
</reference>
<organism evidence="4 5">
    <name type="scientific">Rohdeia mirabilis</name>
    <dbReference type="NCBI Taxonomy" id="2528008"/>
    <lineage>
        <taxon>Bacteria</taxon>
        <taxon>Pseudomonadati</taxon>
        <taxon>Planctomycetota</taxon>
        <taxon>Planctomycetia</taxon>
        <taxon>Planctomycetia incertae sedis</taxon>
        <taxon>Rohdeia</taxon>
    </lineage>
</organism>
<protein>
    <recommendedName>
        <fullName evidence="6">Chromosome partition protein Smc</fullName>
    </recommendedName>
</protein>